<gene>
    <name evidence="6" type="ORF">EXU30_19640</name>
</gene>
<evidence type="ECO:0000256" key="3">
    <source>
        <dbReference type="ARBA" id="ARBA00022741"/>
    </source>
</evidence>
<evidence type="ECO:0000256" key="1">
    <source>
        <dbReference type="ARBA" id="ARBA00009670"/>
    </source>
</evidence>
<keyword evidence="4" id="KW-0067">ATP-binding</keyword>
<dbReference type="InterPro" id="IPR034646">
    <property type="entry name" value="ADCK3_dom"/>
</dbReference>
<accession>A0A411PMB3</accession>
<keyword evidence="2" id="KW-0808">Transferase</keyword>
<reference evidence="6 7" key="1">
    <citation type="submission" date="2019-02" db="EMBL/GenBank/DDBJ databases">
        <title>Shewanella sp. D4-2 isolated from Dokdo Island.</title>
        <authorList>
            <person name="Baek K."/>
        </authorList>
    </citation>
    <scope>NUCLEOTIDE SEQUENCE [LARGE SCALE GENOMIC DNA]</scope>
    <source>
        <strain evidence="6 7">D4-2</strain>
    </source>
</reference>
<feature type="domain" description="ABC1 atypical kinase-like" evidence="5">
    <location>
        <begin position="98"/>
        <end position="336"/>
    </location>
</feature>
<dbReference type="GO" id="GO:0005524">
    <property type="term" value="F:ATP binding"/>
    <property type="evidence" value="ECO:0007669"/>
    <property type="project" value="UniProtKB-KW"/>
</dbReference>
<evidence type="ECO:0000256" key="4">
    <source>
        <dbReference type="ARBA" id="ARBA00022840"/>
    </source>
</evidence>
<dbReference type="PANTHER" id="PTHR43851:SF3">
    <property type="entry name" value="COENZYME Q8"/>
    <property type="match status" value="1"/>
</dbReference>
<comment type="similarity">
    <text evidence="1">Belongs to the protein kinase superfamily. ADCK protein kinase family.</text>
</comment>
<dbReference type="InterPro" id="IPR011009">
    <property type="entry name" value="Kinase-like_dom_sf"/>
</dbReference>
<evidence type="ECO:0000313" key="7">
    <source>
        <dbReference type="Proteomes" id="UP000291106"/>
    </source>
</evidence>
<proteinExistence type="inferred from homology"/>
<dbReference type="CDD" id="cd13970">
    <property type="entry name" value="ABC1_ADCK3"/>
    <property type="match status" value="1"/>
</dbReference>
<dbReference type="Pfam" id="PF03109">
    <property type="entry name" value="ABC1"/>
    <property type="match status" value="1"/>
</dbReference>
<keyword evidence="6" id="KW-0418">Kinase</keyword>
<evidence type="ECO:0000256" key="2">
    <source>
        <dbReference type="ARBA" id="ARBA00022679"/>
    </source>
</evidence>
<dbReference type="AlphaFoldDB" id="A0A411PMB3"/>
<evidence type="ECO:0000259" key="5">
    <source>
        <dbReference type="Pfam" id="PF03109"/>
    </source>
</evidence>
<dbReference type="Proteomes" id="UP000291106">
    <property type="component" value="Chromosome"/>
</dbReference>
<keyword evidence="3" id="KW-0547">Nucleotide-binding</keyword>
<name>A0A411PMB3_9GAMM</name>
<dbReference type="EMBL" id="CP036200">
    <property type="protein sequence ID" value="QBF84639.1"/>
    <property type="molecule type" value="Genomic_DNA"/>
</dbReference>
<dbReference type="PANTHER" id="PTHR43851">
    <property type="match status" value="1"/>
</dbReference>
<dbReference type="GO" id="GO:0016301">
    <property type="term" value="F:kinase activity"/>
    <property type="evidence" value="ECO:0007669"/>
    <property type="project" value="UniProtKB-KW"/>
</dbReference>
<dbReference type="OrthoDB" id="9795390at2"/>
<dbReference type="InterPro" id="IPR004147">
    <property type="entry name" value="ABC1_dom"/>
</dbReference>
<sequence length="438" mass="49077">MSNPKMTQSKIPSSRLARLGKFGGLTAKIVGNMLVDGTKELTQGKKVSRSRLLLTPDNVEHVANQLGHLRGAAMKLGQMLSMDAGELLSPELSHILARLRSDATPMLHKQLKAILDENWGKDWLNRFSHFDLRPFAAASIGQVHLAHLENGKKLAVKIQYPGVRQSIASDIDNVAVLLKLSGLLPKHLEMDKLLEQAKYQLQNEADYHLEADYIAKYQTHINTNEFSLPQVVSELSNKNILVMDFVEGIKIEEAVSYPAEQRNKIVANLIALFLQELFDFRLMQTDPNFANFLYQPHTETIGLLDFGATRAIPETISKGYRSLMNAAVQKDKQAMQVAAKQIGFFGSAIDQSYLDDVLDIFELACEPLRVNQEYDFASSNLATRVKTKGLAIKQQKHQWHTPPVDAVFIHRKIAGIYLLAVKLKAKVNVHSLFQAYVL</sequence>
<protein>
    <submittedName>
        <fullName evidence="6">AarF/ABC1/UbiB kinase family protein</fullName>
    </submittedName>
</protein>
<dbReference type="KEGG" id="smai:EXU30_19640"/>
<dbReference type="GO" id="GO:0006744">
    <property type="term" value="P:ubiquinone biosynthetic process"/>
    <property type="evidence" value="ECO:0007669"/>
    <property type="project" value="TreeGrafter"/>
</dbReference>
<dbReference type="RefSeq" id="WP_130602949.1">
    <property type="nucleotide sequence ID" value="NZ_CP036200.1"/>
</dbReference>
<organism evidence="6 7">
    <name type="scientific">Shewanella maritima</name>
    <dbReference type="NCBI Taxonomy" id="2520507"/>
    <lineage>
        <taxon>Bacteria</taxon>
        <taxon>Pseudomonadati</taxon>
        <taxon>Pseudomonadota</taxon>
        <taxon>Gammaproteobacteria</taxon>
        <taxon>Alteromonadales</taxon>
        <taxon>Shewanellaceae</taxon>
        <taxon>Shewanella</taxon>
    </lineage>
</organism>
<evidence type="ECO:0000313" key="6">
    <source>
        <dbReference type="EMBL" id="QBF84639.1"/>
    </source>
</evidence>
<keyword evidence="7" id="KW-1185">Reference proteome</keyword>
<dbReference type="InterPro" id="IPR051409">
    <property type="entry name" value="Atypical_kinase_ADCK"/>
</dbReference>
<dbReference type="SUPFAM" id="SSF56112">
    <property type="entry name" value="Protein kinase-like (PK-like)"/>
    <property type="match status" value="1"/>
</dbReference>